<protein>
    <submittedName>
        <fullName evidence="1">Uncharacterized protein</fullName>
    </submittedName>
</protein>
<evidence type="ECO:0000313" key="2">
    <source>
        <dbReference type="Proteomes" id="UP000315647"/>
    </source>
</evidence>
<organism evidence="1 2">
    <name type="scientific">Gimesia panareensis</name>
    <dbReference type="NCBI Taxonomy" id="2527978"/>
    <lineage>
        <taxon>Bacteria</taxon>
        <taxon>Pseudomonadati</taxon>
        <taxon>Planctomycetota</taxon>
        <taxon>Planctomycetia</taxon>
        <taxon>Planctomycetales</taxon>
        <taxon>Planctomycetaceae</taxon>
        <taxon>Gimesia</taxon>
    </lineage>
</organism>
<accession>A0A518AAG5</accession>
<dbReference type="AlphaFoldDB" id="A0A518AAG5"/>
<reference evidence="1 2" key="1">
    <citation type="submission" date="2019-03" db="EMBL/GenBank/DDBJ databases">
        <title>Deep-cultivation of Planctomycetes and their phenomic and genomic characterization uncovers novel biology.</title>
        <authorList>
            <person name="Wiegand S."/>
            <person name="Jogler M."/>
            <person name="Boedeker C."/>
            <person name="Pinto D."/>
            <person name="Vollmers J."/>
            <person name="Rivas-Marin E."/>
            <person name="Kohn T."/>
            <person name="Peeters S.H."/>
            <person name="Heuer A."/>
            <person name="Rast P."/>
            <person name="Oberbeckmann S."/>
            <person name="Bunk B."/>
            <person name="Jeske O."/>
            <person name="Meyerdierks A."/>
            <person name="Storesund J.E."/>
            <person name="Kallscheuer N."/>
            <person name="Luecker S."/>
            <person name="Lage O.M."/>
            <person name="Pohl T."/>
            <person name="Merkel B.J."/>
            <person name="Hornburger P."/>
            <person name="Mueller R.-W."/>
            <person name="Bruemmer F."/>
            <person name="Labrenz M."/>
            <person name="Spormann A.M."/>
            <person name="Op den Camp H."/>
            <person name="Overmann J."/>
            <person name="Amann R."/>
            <person name="Jetten M.S.M."/>
            <person name="Mascher T."/>
            <person name="Medema M.H."/>
            <person name="Devos D.P."/>
            <person name="Kaster A.-K."/>
            <person name="Ovreas L."/>
            <person name="Rohde M."/>
            <person name="Galperin M.Y."/>
            <person name="Jogler C."/>
        </authorList>
    </citation>
    <scope>NUCLEOTIDE SEQUENCE [LARGE SCALE GENOMIC DNA]</scope>
    <source>
        <strain evidence="1 2">Enr10</strain>
    </source>
</reference>
<keyword evidence="2" id="KW-1185">Reference proteome</keyword>
<name>A0A518AAG5_9PLAN</name>
<gene>
    <name evidence="1" type="ORF">Enr10x_42200</name>
</gene>
<proteinExistence type="predicted"/>
<accession>A0A517QB68</accession>
<sequence>MYIRLTGLVSIKPGLKMEELRMNPVTKKILELSLHVEFATIRSRIPARRGC</sequence>
<dbReference type="EMBL" id="CP037421">
    <property type="protein sequence ID" value="QDT28874.1"/>
    <property type="molecule type" value="Genomic_DNA"/>
</dbReference>
<dbReference type="Proteomes" id="UP000315647">
    <property type="component" value="Chromosome"/>
</dbReference>
<evidence type="ECO:0000313" key="1">
    <source>
        <dbReference type="EMBL" id="QDT28874.1"/>
    </source>
</evidence>